<evidence type="ECO:0000313" key="1">
    <source>
        <dbReference type="EMBL" id="QEE79948.1"/>
    </source>
</evidence>
<organismHost>
    <name type="scientific">Mamestra configurata</name>
    <name type="common">bertha armyworm</name>
    <dbReference type="NCBI Taxonomy" id="174822"/>
</organismHost>
<reference evidence="1" key="1">
    <citation type="submission" date="2019-01" db="EMBL/GenBank/DDBJ databases">
        <title>Genomics of alphabaculovirus isolates infecting Mamestra species from North America and Eurasia.</title>
        <authorList>
            <person name="Erlandson M.A."/>
            <person name="Baldwin D."/>
            <person name="Theilmann D.A."/>
        </authorList>
    </citation>
    <scope>NUCLEOTIDE SEQUENCE</scope>
    <source>
        <strain evidence="1">AB260</strain>
    </source>
</reference>
<dbReference type="EMBL" id="MK409385">
    <property type="protein sequence ID" value="QEE79948.1"/>
    <property type="molecule type" value="Genomic_DNA"/>
</dbReference>
<name>A0A5B9G7Q2_NPVMC</name>
<protein>
    <submittedName>
        <fullName evidence="1">Maco-A 61</fullName>
    </submittedName>
</protein>
<accession>A0A5B9G7Q2</accession>
<organism evidence="1">
    <name type="scientific">Mamestra configurata nucleopolyhedrovirus</name>
    <name type="common">MacoNPV</name>
    <dbReference type="NCBI Taxonomy" id="207830"/>
    <lineage>
        <taxon>Viruses</taxon>
        <taxon>Viruses incertae sedis</taxon>
        <taxon>Naldaviricetes</taxon>
        <taxon>Lefavirales</taxon>
        <taxon>Baculoviridae</taxon>
        <taxon>Alphabaculovirus</taxon>
        <taxon>Alphabaculovirus maconfiguratae</taxon>
    </lineage>
</organism>
<sequence>MYYRLFVLIFCVNVICASVRVENLIQVLRNDLKHYNNRPDPPSYLNTKADCTNVLTTYHLVSEKQLKLVYTTLLDNAPQALIQILRSIYYNLPCAWRNENKNQEFFEATQCLDDTIADEDLVNIERCKESVQLLYTLFYWRPDNIQIGPTNRCRNFGDDYDYDYGSFYFLTGVEMIYSSEFRLAVEAVLNNRVPSEEHVNRLVCASHNMISNRNVPRKYNPSEWQ</sequence>
<proteinExistence type="predicted"/>